<proteinExistence type="predicted"/>
<dbReference type="AlphaFoldDB" id="A0A5C2SMM2"/>
<dbReference type="GO" id="GO:0042797">
    <property type="term" value="P:tRNA transcription by RNA polymerase III"/>
    <property type="evidence" value="ECO:0007669"/>
    <property type="project" value="TreeGrafter"/>
</dbReference>
<name>A0A5C2SMM2_9APHY</name>
<dbReference type="Proteomes" id="UP000313359">
    <property type="component" value="Unassembled WGS sequence"/>
</dbReference>
<protein>
    <recommendedName>
        <fullName evidence="8">RNA polymerase III RPC4-domain-containing protein</fullName>
    </recommendedName>
</protein>
<keyword evidence="3" id="KW-0804">Transcription</keyword>
<feature type="region of interest" description="Disordered" evidence="5">
    <location>
        <begin position="297"/>
        <end position="345"/>
    </location>
</feature>
<evidence type="ECO:0000256" key="1">
    <source>
        <dbReference type="ARBA" id="ARBA00004123"/>
    </source>
</evidence>
<keyword evidence="7" id="KW-1185">Reference proteome</keyword>
<reference evidence="6" key="1">
    <citation type="journal article" date="2018" name="Genome Biol. Evol.">
        <title>Genomics and development of Lentinus tigrinus, a white-rot wood-decaying mushroom with dimorphic fruiting bodies.</title>
        <authorList>
            <person name="Wu B."/>
            <person name="Xu Z."/>
            <person name="Knudson A."/>
            <person name="Carlson A."/>
            <person name="Chen N."/>
            <person name="Kovaka S."/>
            <person name="LaButti K."/>
            <person name="Lipzen A."/>
            <person name="Pennachio C."/>
            <person name="Riley R."/>
            <person name="Schakwitz W."/>
            <person name="Umezawa K."/>
            <person name="Ohm R.A."/>
            <person name="Grigoriev I.V."/>
            <person name="Nagy L.G."/>
            <person name="Gibbons J."/>
            <person name="Hibbett D."/>
        </authorList>
    </citation>
    <scope>NUCLEOTIDE SEQUENCE [LARGE SCALE GENOMIC DNA]</scope>
    <source>
        <strain evidence="6">ALCF2SS1-6</strain>
    </source>
</reference>
<evidence type="ECO:0000313" key="6">
    <source>
        <dbReference type="EMBL" id="RPD64407.1"/>
    </source>
</evidence>
<gene>
    <name evidence="6" type="ORF">L227DRAFT_571955</name>
</gene>
<dbReference type="OrthoDB" id="5836119at2759"/>
<dbReference type="GO" id="GO:0005666">
    <property type="term" value="C:RNA polymerase III complex"/>
    <property type="evidence" value="ECO:0007669"/>
    <property type="project" value="InterPro"/>
</dbReference>
<dbReference type="InterPro" id="IPR007811">
    <property type="entry name" value="RPC4"/>
</dbReference>
<dbReference type="EMBL" id="ML122254">
    <property type="protein sequence ID" value="RPD64407.1"/>
    <property type="molecule type" value="Genomic_DNA"/>
</dbReference>
<feature type="compositionally biased region" description="Basic and acidic residues" evidence="5">
    <location>
        <begin position="323"/>
        <end position="335"/>
    </location>
</feature>
<keyword evidence="4" id="KW-0539">Nucleus</keyword>
<dbReference type="Pfam" id="PF05132">
    <property type="entry name" value="RNA_pol_Rpc4"/>
    <property type="match status" value="1"/>
</dbReference>
<feature type="compositionally biased region" description="Basic and acidic residues" evidence="5">
    <location>
        <begin position="54"/>
        <end position="64"/>
    </location>
</feature>
<dbReference type="STRING" id="1328759.A0A5C2SMM2"/>
<feature type="compositionally biased region" description="Basic and acidic residues" evidence="5">
    <location>
        <begin position="72"/>
        <end position="83"/>
    </location>
</feature>
<feature type="region of interest" description="Disordered" evidence="5">
    <location>
        <begin position="1"/>
        <end position="181"/>
    </location>
</feature>
<dbReference type="PANTHER" id="PTHR13408:SF0">
    <property type="entry name" value="DNA-DIRECTED RNA POLYMERASE III SUBUNIT RPC4"/>
    <property type="match status" value="1"/>
</dbReference>
<feature type="compositionally biased region" description="Basic and acidic residues" evidence="5">
    <location>
        <begin position="303"/>
        <end position="316"/>
    </location>
</feature>
<evidence type="ECO:0000313" key="7">
    <source>
        <dbReference type="Proteomes" id="UP000313359"/>
    </source>
</evidence>
<comment type="subcellular location">
    <subcellularLocation>
        <location evidence="1">Nucleus</location>
    </subcellularLocation>
</comment>
<feature type="region of interest" description="Disordered" evidence="5">
    <location>
        <begin position="193"/>
        <end position="261"/>
    </location>
</feature>
<evidence type="ECO:0000256" key="2">
    <source>
        <dbReference type="ARBA" id="ARBA00022478"/>
    </source>
</evidence>
<evidence type="ECO:0000256" key="5">
    <source>
        <dbReference type="SAM" id="MobiDB-lite"/>
    </source>
</evidence>
<dbReference type="GO" id="GO:0003677">
    <property type="term" value="F:DNA binding"/>
    <property type="evidence" value="ECO:0007669"/>
    <property type="project" value="InterPro"/>
</dbReference>
<accession>A0A5C2SMM2</accession>
<evidence type="ECO:0000256" key="3">
    <source>
        <dbReference type="ARBA" id="ARBA00023163"/>
    </source>
</evidence>
<evidence type="ECO:0008006" key="8">
    <source>
        <dbReference type="Google" id="ProtNLM"/>
    </source>
</evidence>
<evidence type="ECO:0000256" key="4">
    <source>
        <dbReference type="ARBA" id="ARBA00023242"/>
    </source>
</evidence>
<organism evidence="6 7">
    <name type="scientific">Lentinus tigrinus ALCF2SS1-6</name>
    <dbReference type="NCBI Taxonomy" id="1328759"/>
    <lineage>
        <taxon>Eukaryota</taxon>
        <taxon>Fungi</taxon>
        <taxon>Dikarya</taxon>
        <taxon>Basidiomycota</taxon>
        <taxon>Agaricomycotina</taxon>
        <taxon>Agaricomycetes</taxon>
        <taxon>Polyporales</taxon>
        <taxon>Polyporaceae</taxon>
        <taxon>Lentinus</taxon>
    </lineage>
</organism>
<keyword evidence="2" id="KW-0240">DNA-directed RNA polymerase</keyword>
<feature type="compositionally biased region" description="Acidic residues" evidence="5">
    <location>
        <begin position="167"/>
        <end position="181"/>
    </location>
</feature>
<dbReference type="PANTHER" id="PTHR13408">
    <property type="entry name" value="DNA-DIRECTED RNA POLYMERASE III"/>
    <property type="match status" value="1"/>
</dbReference>
<sequence length="453" mass="48386">MSDQQASGSSGAGPSGSGSGTTGKAIASLAKKQSDVTRLGGHKLKFVPTLPARRVKEEPKKEEPVPAASSSDRGRGRGLDRGRGRGRGRGGEGRGGAPPRPPAVEMTASGPFAMGPALAGMSGRRSAPRSNFAPVMPQGPGGSRANLGAGLTQTTAPSLKKEKEKEVQEEDEYSDPDDGVEIVDMENVRQMDWMAPESLGKEREAGKRKGPKVKKEEGGAQADLKHKGPGEAMNVDREEPEEEVNMANAVDLSESEEEEELEDIIDDFALTQEQQQEEDTDIRQERLYFFQFPEPFPAFQSRHPQENADIKGKGKAEPGTSEDPAKKVTFADDTKPPAPAAGATGAAAAAEKATEHPTVDGVVGQLEIYESGAVKMRMPNGIVYDVTAATQPSFLQHAIYMDQSNKRLCVLGEVNRRFVVTPDLDALLSAMEIADNPPPPFELGEGLLTMDET</sequence>
<feature type="compositionally biased region" description="Basic and acidic residues" evidence="5">
    <location>
        <begin position="199"/>
        <end position="237"/>
    </location>
</feature>
<feature type="compositionally biased region" description="Gly residues" evidence="5">
    <location>
        <begin position="10"/>
        <end position="21"/>
    </location>
</feature>